<evidence type="ECO:0000313" key="5">
    <source>
        <dbReference type="EMBL" id="KAK8401674.1"/>
    </source>
</evidence>
<dbReference type="InterPro" id="IPR001849">
    <property type="entry name" value="PH_domain"/>
</dbReference>
<feature type="compositionally biased region" description="Basic and acidic residues" evidence="3">
    <location>
        <begin position="524"/>
        <end position="544"/>
    </location>
</feature>
<feature type="region of interest" description="Disordered" evidence="3">
    <location>
        <begin position="574"/>
        <end position="864"/>
    </location>
</feature>
<reference evidence="5 6" key="1">
    <citation type="submission" date="2023-03" db="EMBL/GenBank/DDBJ databases">
        <title>High-quality genome of Scylla paramamosain provides insights in environmental adaptation.</title>
        <authorList>
            <person name="Zhang L."/>
        </authorList>
    </citation>
    <scope>NUCLEOTIDE SEQUENCE [LARGE SCALE GENOMIC DNA]</scope>
    <source>
        <strain evidence="5">LZ_2023a</strain>
        <tissue evidence="5">Muscle</tissue>
    </source>
</reference>
<dbReference type="Gene3D" id="2.30.29.30">
    <property type="entry name" value="Pleckstrin-homology domain (PH domain)/Phosphotyrosine-binding domain (PTB)"/>
    <property type="match status" value="1"/>
</dbReference>
<dbReference type="SMART" id="SM00233">
    <property type="entry name" value="PH"/>
    <property type="match status" value="1"/>
</dbReference>
<feature type="compositionally biased region" description="Basic and acidic residues" evidence="3">
    <location>
        <begin position="389"/>
        <end position="435"/>
    </location>
</feature>
<dbReference type="PANTHER" id="PTHR21538">
    <property type="entry name" value="ANILLIN/RHOTEKIN RTKN"/>
    <property type="match status" value="1"/>
</dbReference>
<comment type="caution">
    <text evidence="5">The sequence shown here is derived from an EMBL/GenBank/DDBJ whole genome shotgun (WGS) entry which is preliminary data.</text>
</comment>
<dbReference type="InterPro" id="IPR037840">
    <property type="entry name" value="PH_Anillin"/>
</dbReference>
<evidence type="ECO:0000313" key="6">
    <source>
        <dbReference type="Proteomes" id="UP001487740"/>
    </source>
</evidence>
<dbReference type="InterPro" id="IPR051364">
    <property type="entry name" value="Cytokinesis/Rho-signaling"/>
</dbReference>
<feature type="region of interest" description="Disordered" evidence="3">
    <location>
        <begin position="17"/>
        <end position="36"/>
    </location>
</feature>
<feature type="compositionally biased region" description="Basic and acidic residues" evidence="3">
    <location>
        <begin position="481"/>
        <end position="492"/>
    </location>
</feature>
<dbReference type="Proteomes" id="UP001487740">
    <property type="component" value="Unassembled WGS sequence"/>
</dbReference>
<feature type="compositionally biased region" description="Polar residues" evidence="3">
    <location>
        <begin position="587"/>
        <end position="600"/>
    </location>
</feature>
<feature type="compositionally biased region" description="Polar residues" evidence="3">
    <location>
        <begin position="938"/>
        <end position="949"/>
    </location>
</feature>
<feature type="compositionally biased region" description="Basic and acidic residues" evidence="3">
    <location>
        <begin position="690"/>
        <end position="706"/>
    </location>
</feature>
<evidence type="ECO:0000259" key="4">
    <source>
        <dbReference type="PROSITE" id="PS50003"/>
    </source>
</evidence>
<evidence type="ECO:0000256" key="1">
    <source>
        <dbReference type="ARBA" id="ARBA00023054"/>
    </source>
</evidence>
<keyword evidence="1 2" id="KW-0175">Coiled coil</keyword>
<evidence type="ECO:0000256" key="2">
    <source>
        <dbReference type="SAM" id="Coils"/>
    </source>
</evidence>
<dbReference type="Pfam" id="PF00169">
    <property type="entry name" value="PH"/>
    <property type="match status" value="1"/>
</dbReference>
<organism evidence="5 6">
    <name type="scientific">Scylla paramamosain</name>
    <name type="common">Mud crab</name>
    <dbReference type="NCBI Taxonomy" id="85552"/>
    <lineage>
        <taxon>Eukaryota</taxon>
        <taxon>Metazoa</taxon>
        <taxon>Ecdysozoa</taxon>
        <taxon>Arthropoda</taxon>
        <taxon>Crustacea</taxon>
        <taxon>Multicrustacea</taxon>
        <taxon>Malacostraca</taxon>
        <taxon>Eumalacostraca</taxon>
        <taxon>Eucarida</taxon>
        <taxon>Decapoda</taxon>
        <taxon>Pleocyemata</taxon>
        <taxon>Brachyura</taxon>
        <taxon>Eubrachyura</taxon>
        <taxon>Portunoidea</taxon>
        <taxon>Portunidae</taxon>
        <taxon>Portuninae</taxon>
        <taxon>Scylla</taxon>
    </lineage>
</organism>
<feature type="compositionally biased region" description="Polar residues" evidence="3">
    <location>
        <begin position="47"/>
        <end position="62"/>
    </location>
</feature>
<keyword evidence="6" id="KW-1185">Reference proteome</keyword>
<feature type="compositionally biased region" description="Basic and acidic residues" evidence="3">
    <location>
        <begin position="658"/>
        <end position="669"/>
    </location>
</feature>
<gene>
    <name evidence="5" type="ORF">O3P69_001061</name>
</gene>
<dbReference type="EMBL" id="JARAKH010000008">
    <property type="protein sequence ID" value="KAK8401674.1"/>
    <property type="molecule type" value="Genomic_DNA"/>
</dbReference>
<dbReference type="Pfam" id="PF08174">
    <property type="entry name" value="Anillin"/>
    <property type="match status" value="1"/>
</dbReference>
<dbReference type="GO" id="GO:0031106">
    <property type="term" value="P:septin ring organization"/>
    <property type="evidence" value="ECO:0007669"/>
    <property type="project" value="TreeGrafter"/>
</dbReference>
<sequence>MTDPFVQRMMARSHARRAAVAQTLGDKENVSMSDSTRTRLKHLSALHSGNSSEALSPLQPSVDNIEPPRTALAPKKPDISPDRNSRMEPEDMEMHHPVKIREKQGPSSPHKPRLTSLAKRCQEINNWDDDYSYHSSSHGSQVAVGGNSASPKKFDVHGACSLLASYPDKVEPLEVEELTKNTNFPQSPSRTSSTSSYGSVSSGGESSLSSYGSLSSATKAPSSPYIAQHPKLQSSLQTPSKTELSQNTNASPTKKLLWDRGLLNSLEAQGFTPSDSRSKLYYDFKKEQQKNATEGSPSKPFSTTRIPSPPASPSKVRSISLAELIRSNSPQKSSQVTKQESSAACLPVTQTSNTCLLPPPPPPVVVSCLPKSPVSSPSRLFARVSSPESKIKERRRDVSPSKVGEMRSRWEQHIRQASPERTDRSRSPRKIESPKKVISPVKSQQMTSTSNTEIASQHAPVNHQSPPKSPEKYNQSGFKHFTSEHKRWREVSPQKPGPVGEVVKGEAPMPQAVPLVDQPFSSSVRERAAAFDSAKKQEPQKDPAEMSVQERLAIFSKKQGGALVPKAPFGQPVPAKALQIGGGGNQEVGSRSSVAHSQPVQRPPKRMASEAASTFEHHGPVTQKNDKHISDDKKSVTNFEQQRKTFEHIEDNWQDNDISSKVRAERQQEMEVLLNRFKKPKQMPKSNFSENKHQSLNEKPRYHMESESEYLESDESIGESSTSEDSSQDNMPGPPKPPRLYRDQIPEAPPLQDATAKHTQLPPPKVRQSPKKEFVPKMKPGCIYPSLSDIESHSEAPDSQDEDVKDSRYVYNRMLPPDVCPPARKAFTPKKKPGFLYPSLSDIESRSETPDSQDEETDSSFAESVLTCTSMESLGQKIQKAANTGSRRPLSMIEESAYSQTCVNRAMSESTLEALDAIDDAIDEALDDDLSPTPPKRQCSQGNVSQNVYKTPKINDTPPSHNTEEQDVTLAHSISMYRKQKPDVTCTPVRQIIRRPDLHSPSPEPVSPSVTVSARIKELQEEVSEQQRVIAQASNAVSVVLKRPEQQGTPQHVEAEKLLLLSSQKRQSALNEIQRLKAEGALGQQSWAGEDTCMGSISISNITVPLKHEFLQRGMKGDDLYHLMVLVKHREQVISSQLMTTPECVVEGAVTFPNLMALHHLTSDFNITLEVYALCTQEPRQMNMKKEQSRMKLTPLKKLHKHESRTASPSVQSPGGPFAVRMSSFQLVGFTHLNICTLTRNAWTLEKVPYSSPLDGHLLMHVNCSFEGGITERGFLTMFEDVGGYGAWNRRWCVLSGMHLRFWRYPDDETRKEASGKLDLRSCTTRHIELVSRDVCARQHTFQLTLLRPAHPGDATNLVQEVKGSSVVTKMLLSADSKEERMVWCNKLNKALANIRAWDPDAMQPQDYQV</sequence>
<feature type="compositionally biased region" description="Low complexity" evidence="3">
    <location>
        <begin position="187"/>
        <end position="216"/>
    </location>
</feature>
<feature type="compositionally biased region" description="Acidic residues" evidence="3">
    <location>
        <begin position="707"/>
        <end position="717"/>
    </location>
</feature>
<feature type="region of interest" description="Disordered" evidence="3">
    <location>
        <begin position="179"/>
        <end position="252"/>
    </location>
</feature>
<dbReference type="InterPro" id="IPR012966">
    <property type="entry name" value="AHD"/>
</dbReference>
<protein>
    <recommendedName>
        <fullName evidence="4">PH domain-containing protein</fullName>
    </recommendedName>
</protein>
<dbReference type="InterPro" id="IPR011993">
    <property type="entry name" value="PH-like_dom_sf"/>
</dbReference>
<feature type="domain" description="PH" evidence="4">
    <location>
        <begin position="1269"/>
        <end position="1393"/>
    </location>
</feature>
<feature type="region of interest" description="Disordered" evidence="3">
    <location>
        <begin position="287"/>
        <end position="316"/>
    </location>
</feature>
<dbReference type="GO" id="GO:0000281">
    <property type="term" value="P:mitotic cytokinesis"/>
    <property type="evidence" value="ECO:0007669"/>
    <property type="project" value="TreeGrafter"/>
</dbReference>
<feature type="compositionally biased region" description="Polar residues" evidence="3">
    <location>
        <begin position="290"/>
        <end position="306"/>
    </location>
</feature>
<dbReference type="GO" id="GO:0005826">
    <property type="term" value="C:actomyosin contractile ring"/>
    <property type="evidence" value="ECO:0007669"/>
    <property type="project" value="TreeGrafter"/>
</dbReference>
<dbReference type="SUPFAM" id="SSF50729">
    <property type="entry name" value="PH domain-like"/>
    <property type="match status" value="1"/>
</dbReference>
<feature type="compositionally biased region" description="Polar residues" evidence="3">
    <location>
        <begin position="462"/>
        <end position="477"/>
    </location>
</feature>
<accession>A0AAW0UNE7</accession>
<feature type="compositionally biased region" description="Polar residues" evidence="3">
    <location>
        <begin position="231"/>
        <end position="252"/>
    </location>
</feature>
<dbReference type="PANTHER" id="PTHR21538:SF23">
    <property type="entry name" value="ANILLIN"/>
    <property type="match status" value="1"/>
</dbReference>
<feature type="compositionally biased region" description="Polar residues" evidence="3">
    <location>
        <begin position="441"/>
        <end position="455"/>
    </location>
</feature>
<dbReference type="GO" id="GO:0000915">
    <property type="term" value="P:actomyosin contractile ring assembly"/>
    <property type="evidence" value="ECO:0007669"/>
    <property type="project" value="TreeGrafter"/>
</dbReference>
<feature type="compositionally biased region" description="Low complexity" evidence="3">
    <location>
        <begin position="718"/>
        <end position="729"/>
    </location>
</feature>
<feature type="region of interest" description="Disordered" evidence="3">
    <location>
        <begin position="370"/>
        <end position="547"/>
    </location>
</feature>
<name>A0AAW0UNE7_SCYPA</name>
<dbReference type="CDD" id="cd01263">
    <property type="entry name" value="PH_anillin"/>
    <property type="match status" value="1"/>
</dbReference>
<feature type="region of interest" description="Disordered" evidence="3">
    <location>
        <begin position="43"/>
        <end position="90"/>
    </location>
</feature>
<dbReference type="PROSITE" id="PS50003">
    <property type="entry name" value="PH_DOMAIN"/>
    <property type="match status" value="1"/>
</dbReference>
<feature type="compositionally biased region" description="Basic and acidic residues" evidence="3">
    <location>
        <begin position="615"/>
        <end position="651"/>
    </location>
</feature>
<evidence type="ECO:0000256" key="3">
    <source>
        <dbReference type="SAM" id="MobiDB-lite"/>
    </source>
</evidence>
<proteinExistence type="predicted"/>
<feature type="coiled-coil region" evidence="2">
    <location>
        <begin position="1016"/>
        <end position="1079"/>
    </location>
</feature>
<feature type="region of interest" description="Disordered" evidence="3">
    <location>
        <begin position="930"/>
        <end position="964"/>
    </location>
</feature>
<feature type="compositionally biased region" description="Basic and acidic residues" evidence="3">
    <location>
        <begin position="75"/>
        <end position="90"/>
    </location>
</feature>
<dbReference type="FunFam" id="2.30.29.30:FF:000111">
    <property type="entry name" value="anillin isoform X1"/>
    <property type="match status" value="1"/>
</dbReference>